<dbReference type="InterPro" id="IPR002125">
    <property type="entry name" value="CMP_dCMP_dom"/>
</dbReference>
<name>A0ABW1DBJ0_9ACTN</name>
<dbReference type="PROSITE" id="PS51747">
    <property type="entry name" value="CYT_DCMP_DEAMINASES_2"/>
    <property type="match status" value="1"/>
</dbReference>
<reference evidence="5" key="1">
    <citation type="journal article" date="2019" name="Int. J. Syst. Evol. Microbiol.">
        <title>The Global Catalogue of Microorganisms (GCM) 10K type strain sequencing project: providing services to taxonomists for standard genome sequencing and annotation.</title>
        <authorList>
            <consortium name="The Broad Institute Genomics Platform"/>
            <consortium name="The Broad Institute Genome Sequencing Center for Infectious Disease"/>
            <person name="Wu L."/>
            <person name="Ma J."/>
        </authorList>
    </citation>
    <scope>NUCLEOTIDE SEQUENCE [LARGE SCALE GENOMIC DNA]</scope>
    <source>
        <strain evidence="5">CCUG 53903</strain>
    </source>
</reference>
<keyword evidence="4" id="KW-0378">Hydrolase</keyword>
<dbReference type="PANTHER" id="PTHR11079">
    <property type="entry name" value="CYTOSINE DEAMINASE FAMILY MEMBER"/>
    <property type="match status" value="1"/>
</dbReference>
<evidence type="ECO:0000256" key="2">
    <source>
        <dbReference type="ARBA" id="ARBA00022833"/>
    </source>
</evidence>
<dbReference type="EMBL" id="JBHSPA010000112">
    <property type="protein sequence ID" value="MFC5834426.1"/>
    <property type="molecule type" value="Genomic_DNA"/>
</dbReference>
<dbReference type="Gene3D" id="3.40.140.10">
    <property type="entry name" value="Cytidine Deaminase, domain 2"/>
    <property type="match status" value="1"/>
</dbReference>
<feature type="domain" description="CMP/dCMP-type deaminase" evidence="3">
    <location>
        <begin position="1"/>
        <end position="122"/>
    </location>
</feature>
<evidence type="ECO:0000313" key="4">
    <source>
        <dbReference type="EMBL" id="MFC5834426.1"/>
    </source>
</evidence>
<evidence type="ECO:0000313" key="5">
    <source>
        <dbReference type="Proteomes" id="UP001596058"/>
    </source>
</evidence>
<dbReference type="InterPro" id="IPR016193">
    <property type="entry name" value="Cytidine_deaminase-like"/>
</dbReference>
<organism evidence="4 5">
    <name type="scientific">Nonomuraea insulae</name>
    <dbReference type="NCBI Taxonomy" id="1616787"/>
    <lineage>
        <taxon>Bacteria</taxon>
        <taxon>Bacillati</taxon>
        <taxon>Actinomycetota</taxon>
        <taxon>Actinomycetes</taxon>
        <taxon>Streptosporangiales</taxon>
        <taxon>Streptosporangiaceae</taxon>
        <taxon>Nonomuraea</taxon>
    </lineage>
</organism>
<comment type="caution">
    <text evidence="4">The sequence shown here is derived from an EMBL/GenBank/DDBJ whole genome shotgun (WGS) entry which is preliminary data.</text>
</comment>
<proteinExistence type="predicted"/>
<dbReference type="PANTHER" id="PTHR11079:SF179">
    <property type="entry name" value="TRNA(ADENINE(34)) DEAMINASE, CHLOROPLASTIC"/>
    <property type="match status" value="1"/>
</dbReference>
<gene>
    <name evidence="4" type="ORF">ACFPZ3_62180</name>
</gene>
<evidence type="ECO:0000259" key="3">
    <source>
        <dbReference type="PROSITE" id="PS51747"/>
    </source>
</evidence>
<dbReference type="PROSITE" id="PS00903">
    <property type="entry name" value="CYT_DCMP_DEAMINASES_1"/>
    <property type="match status" value="1"/>
</dbReference>
<sequence>MDHTTFMREALAEAVRAAERGDVGVGAVVVLDGAIVARGGNRANTTGDPFAHAETDAMRQVPRLDLSAATLYTSFDPCPMCFGALLVRRVGTVVIGARRPRGTSTYAGLNAEAMAELAGRTDVVPGPLAAECLKVRAPAR</sequence>
<dbReference type="GO" id="GO:0052717">
    <property type="term" value="F:tRNA-specific adenosine-34 deaminase activity"/>
    <property type="evidence" value="ECO:0007669"/>
    <property type="project" value="UniProtKB-EC"/>
</dbReference>
<dbReference type="CDD" id="cd01285">
    <property type="entry name" value="nucleoside_deaminase"/>
    <property type="match status" value="1"/>
</dbReference>
<evidence type="ECO:0000256" key="1">
    <source>
        <dbReference type="ARBA" id="ARBA00022723"/>
    </source>
</evidence>
<accession>A0ABW1DBJ0</accession>
<dbReference type="EC" id="3.5.4.33" evidence="4"/>
<protein>
    <submittedName>
        <fullName evidence="4">Nucleoside deaminase</fullName>
        <ecNumber evidence="4">3.5.4.33</ecNumber>
    </submittedName>
</protein>
<dbReference type="Proteomes" id="UP001596058">
    <property type="component" value="Unassembled WGS sequence"/>
</dbReference>
<keyword evidence="2" id="KW-0862">Zinc</keyword>
<dbReference type="SUPFAM" id="SSF53927">
    <property type="entry name" value="Cytidine deaminase-like"/>
    <property type="match status" value="1"/>
</dbReference>
<keyword evidence="5" id="KW-1185">Reference proteome</keyword>
<keyword evidence="1" id="KW-0479">Metal-binding</keyword>
<dbReference type="Pfam" id="PF00383">
    <property type="entry name" value="dCMP_cyt_deam_1"/>
    <property type="match status" value="1"/>
</dbReference>
<dbReference type="RefSeq" id="WP_379523839.1">
    <property type="nucleotide sequence ID" value="NZ_JBHSPA010000112.1"/>
</dbReference>
<dbReference type="InterPro" id="IPR016192">
    <property type="entry name" value="APOBEC/CMP_deaminase_Zn-bd"/>
</dbReference>